<dbReference type="GO" id="GO:0003677">
    <property type="term" value="F:DNA binding"/>
    <property type="evidence" value="ECO:0007669"/>
    <property type="project" value="InterPro"/>
</dbReference>
<dbReference type="CDD" id="cd00540">
    <property type="entry name" value="AAG"/>
    <property type="match status" value="1"/>
</dbReference>
<evidence type="ECO:0000256" key="2">
    <source>
        <dbReference type="ARBA" id="ARBA00022763"/>
    </source>
</evidence>
<protein>
    <recommendedName>
        <fullName evidence="5">Putative 3-methyladenine DNA glycosylase</fullName>
        <ecNumber evidence="5">3.2.2.-</ecNumber>
    </recommendedName>
</protein>
<dbReference type="InterPro" id="IPR011034">
    <property type="entry name" value="Formyl_transferase-like_C_sf"/>
</dbReference>
<dbReference type="InterPro" id="IPR003180">
    <property type="entry name" value="MPG"/>
</dbReference>
<dbReference type="HAMAP" id="MF_00527">
    <property type="entry name" value="3MGH"/>
    <property type="match status" value="1"/>
</dbReference>
<evidence type="ECO:0000256" key="4">
    <source>
        <dbReference type="ARBA" id="ARBA00023204"/>
    </source>
</evidence>
<dbReference type="STRING" id="46914.JP75_03920"/>
<comment type="similarity">
    <text evidence="1 5">Belongs to the DNA glycosylase MPG family.</text>
</comment>
<proteinExistence type="inferred from homology"/>
<sequence>MGTRCSRPFRWRRGGGWTEPVLTRDFFDRPVLEVAPELIGATLLVDGVGGEIVEVEAYDESDPASHSFRGPTPRNLAMFGPSGHAYLYKIYGIHFCLNFVCEPGSAILIRALRPTAGFDAMHQRRGGVVDKQLCSGPGKLAEALGLDLTQNGLALDEAPFQLLAATAPREVATGLRIGITKGVETPWRFVERGSAYLSKPLK</sequence>
<dbReference type="Gene3D" id="3.10.300.10">
    <property type="entry name" value="Methylpurine-DNA glycosylase (MPG)"/>
    <property type="match status" value="1"/>
</dbReference>
<evidence type="ECO:0000256" key="5">
    <source>
        <dbReference type="HAMAP-Rule" id="MF_00527"/>
    </source>
</evidence>
<keyword evidence="7" id="KW-1185">Reference proteome</keyword>
<dbReference type="Pfam" id="PF02245">
    <property type="entry name" value="Pur_DNA_glyco"/>
    <property type="match status" value="1"/>
</dbReference>
<evidence type="ECO:0000313" key="6">
    <source>
        <dbReference type="EMBL" id="KFL32127.1"/>
    </source>
</evidence>
<keyword evidence="2 5" id="KW-0227">DNA damage</keyword>
<comment type="caution">
    <text evidence="6">The sequence shown here is derived from an EMBL/GenBank/DDBJ whole genome shotgun (WGS) entry which is preliminary data.</text>
</comment>
<dbReference type="SUPFAM" id="SSF50486">
    <property type="entry name" value="FMT C-terminal domain-like"/>
    <property type="match status" value="1"/>
</dbReference>
<dbReference type="Proteomes" id="UP000028981">
    <property type="component" value="Unassembled WGS sequence"/>
</dbReference>
<evidence type="ECO:0000256" key="1">
    <source>
        <dbReference type="ARBA" id="ARBA00009232"/>
    </source>
</evidence>
<dbReference type="AlphaFoldDB" id="A0A087M5H4"/>
<dbReference type="PANTHER" id="PTHR10429">
    <property type="entry name" value="DNA-3-METHYLADENINE GLYCOSYLASE"/>
    <property type="match status" value="1"/>
</dbReference>
<dbReference type="InterPro" id="IPR036995">
    <property type="entry name" value="MPG_sf"/>
</dbReference>
<keyword evidence="4 5" id="KW-0234">DNA repair</keyword>
<reference evidence="6 7" key="1">
    <citation type="submission" date="2014-08" db="EMBL/GenBank/DDBJ databases">
        <authorList>
            <person name="Hassan Y.I."/>
            <person name="Lepp D."/>
            <person name="Zhou T."/>
        </authorList>
    </citation>
    <scope>NUCLEOTIDE SEQUENCE [LARGE SCALE GENOMIC DNA]</scope>
    <source>
        <strain evidence="6 7">IFO13584</strain>
    </source>
</reference>
<evidence type="ECO:0000313" key="7">
    <source>
        <dbReference type="Proteomes" id="UP000028981"/>
    </source>
</evidence>
<dbReference type="PANTHER" id="PTHR10429:SF0">
    <property type="entry name" value="DNA-3-METHYLADENINE GLYCOSYLASE"/>
    <property type="match status" value="1"/>
</dbReference>
<keyword evidence="3 5" id="KW-0378">Hydrolase</keyword>
<dbReference type="EC" id="3.2.2.-" evidence="5"/>
<dbReference type="GO" id="GO:0003905">
    <property type="term" value="F:alkylbase DNA N-glycosylase activity"/>
    <property type="evidence" value="ECO:0007669"/>
    <property type="project" value="InterPro"/>
</dbReference>
<dbReference type="FunFam" id="3.10.300.10:FF:000001">
    <property type="entry name" value="Putative 3-methyladenine DNA glycosylase"/>
    <property type="match status" value="1"/>
</dbReference>
<dbReference type="NCBIfam" id="TIGR00567">
    <property type="entry name" value="3mg"/>
    <property type="match status" value="1"/>
</dbReference>
<gene>
    <name evidence="6" type="ORF">JP75_03920</name>
</gene>
<accession>A0A087M5H4</accession>
<dbReference type="GO" id="GO:0006284">
    <property type="term" value="P:base-excision repair"/>
    <property type="evidence" value="ECO:0007669"/>
    <property type="project" value="InterPro"/>
</dbReference>
<name>A0A087M5H4_9HYPH</name>
<organism evidence="6 7">
    <name type="scientific">Devosia riboflavina</name>
    <dbReference type="NCBI Taxonomy" id="46914"/>
    <lineage>
        <taxon>Bacteria</taxon>
        <taxon>Pseudomonadati</taxon>
        <taxon>Pseudomonadota</taxon>
        <taxon>Alphaproteobacteria</taxon>
        <taxon>Hyphomicrobiales</taxon>
        <taxon>Devosiaceae</taxon>
        <taxon>Devosia</taxon>
    </lineage>
</organism>
<evidence type="ECO:0000256" key="3">
    <source>
        <dbReference type="ARBA" id="ARBA00022801"/>
    </source>
</evidence>
<dbReference type="NCBIfam" id="NF002003">
    <property type="entry name" value="PRK00802.1-3"/>
    <property type="match status" value="1"/>
</dbReference>
<dbReference type="EMBL" id="JQGC01000003">
    <property type="protein sequence ID" value="KFL32127.1"/>
    <property type="molecule type" value="Genomic_DNA"/>
</dbReference>